<dbReference type="SUPFAM" id="SSF81648">
    <property type="entry name" value="a domain/subunit of cytochrome bc1 complex (Ubiquinol-cytochrome c reductase)"/>
    <property type="match status" value="1"/>
</dbReference>
<feature type="region of interest" description="Disordered" evidence="10">
    <location>
        <begin position="1"/>
        <end position="50"/>
    </location>
</feature>
<comment type="caution">
    <text evidence="13">The sequence shown here is derived from an EMBL/GenBank/DDBJ whole genome shotgun (WGS) entry which is preliminary data.</text>
</comment>
<evidence type="ECO:0000256" key="9">
    <source>
        <dbReference type="ARBA" id="ARBA00023136"/>
    </source>
</evidence>
<evidence type="ECO:0000313" key="13">
    <source>
        <dbReference type="EMBL" id="TQQ82034.1"/>
    </source>
</evidence>
<keyword evidence="6" id="KW-0249">Electron transport</keyword>
<feature type="transmembrane region" description="Helical" evidence="11">
    <location>
        <begin position="99"/>
        <end position="118"/>
    </location>
</feature>
<dbReference type="AlphaFoldDB" id="A0A544QRG4"/>
<feature type="transmembrane region" description="Helical" evidence="11">
    <location>
        <begin position="198"/>
        <end position="222"/>
    </location>
</feature>
<protein>
    <submittedName>
        <fullName evidence="13">Cytochrome bc complex cytochrome b subunit</fullName>
    </submittedName>
</protein>
<feature type="transmembrane region" description="Helical" evidence="11">
    <location>
        <begin position="166"/>
        <end position="186"/>
    </location>
</feature>
<reference evidence="13 14" key="1">
    <citation type="submission" date="2019-02" db="EMBL/GenBank/DDBJ databases">
        <title>Halonotius sp. a new haloqrchaeon isolated from saline water.</title>
        <authorList>
            <person name="Duran-Viseras A."/>
            <person name="Sanchez-Porro C."/>
            <person name="Ventosa A."/>
        </authorList>
    </citation>
    <scope>NUCLEOTIDE SEQUENCE [LARGE SCALE GENOMIC DNA]</scope>
    <source>
        <strain evidence="13 14">F9-27</strain>
    </source>
</reference>
<keyword evidence="2" id="KW-0813">Transport</keyword>
<comment type="subcellular location">
    <subcellularLocation>
        <location evidence="1">Membrane</location>
        <topology evidence="1">Multi-pass membrane protein</topology>
    </subcellularLocation>
</comment>
<evidence type="ECO:0000256" key="4">
    <source>
        <dbReference type="ARBA" id="ARBA00022692"/>
    </source>
</evidence>
<feature type="domain" description="Cytochrome b/b6 C-terminal region profile" evidence="12">
    <location>
        <begin position="64"/>
        <end position="197"/>
    </location>
</feature>
<evidence type="ECO:0000259" key="12">
    <source>
        <dbReference type="PROSITE" id="PS51003"/>
    </source>
</evidence>
<keyword evidence="8" id="KW-0408">Iron</keyword>
<dbReference type="Gene3D" id="1.20.810.10">
    <property type="entry name" value="Cytochrome Bc1 Complex, Chain C"/>
    <property type="match status" value="1"/>
</dbReference>
<keyword evidence="4 11" id="KW-0812">Transmembrane</keyword>
<sequence>MSDRDTPTETRTDGGTTSGGDDGEPATDGGETGIVAPDDETPTWQERKARKSGLSQLTYEYFERSRREDQELREESDYVERDVLGFPTWPHEIIRNMSISLFFVGMILLISAALPPSLELPANPSSTPSIILPDWYLYWSFGLLKLNPLNPGLAVLDGAKLISDQLYGVLANVVVVGAIAFLPFLNKGSARRPVEQPFWAAIGAGGAFFAITIAAIAVQNLIPLPLALQLNIAFIGPVVLGVMTYALLKTLREGYMYGLNRRYYMLRPPK</sequence>
<evidence type="ECO:0000256" key="2">
    <source>
        <dbReference type="ARBA" id="ARBA00022448"/>
    </source>
</evidence>
<feature type="transmembrane region" description="Helical" evidence="11">
    <location>
        <begin position="228"/>
        <end position="248"/>
    </location>
</feature>
<organism evidence="13 14">
    <name type="scientific">Halonotius roseus</name>
    <dbReference type="NCBI Taxonomy" id="2511997"/>
    <lineage>
        <taxon>Archaea</taxon>
        <taxon>Methanobacteriati</taxon>
        <taxon>Methanobacteriota</taxon>
        <taxon>Stenosarchaea group</taxon>
        <taxon>Halobacteria</taxon>
        <taxon>Halobacteriales</taxon>
        <taxon>Haloferacaceae</taxon>
        <taxon>Halonotius</taxon>
    </lineage>
</organism>
<dbReference type="GO" id="GO:0009055">
    <property type="term" value="F:electron transfer activity"/>
    <property type="evidence" value="ECO:0007669"/>
    <property type="project" value="InterPro"/>
</dbReference>
<dbReference type="GO" id="GO:0016491">
    <property type="term" value="F:oxidoreductase activity"/>
    <property type="evidence" value="ECO:0007669"/>
    <property type="project" value="InterPro"/>
</dbReference>
<dbReference type="RefSeq" id="WP_142442686.1">
    <property type="nucleotide sequence ID" value="NZ_SESI01000001.1"/>
</dbReference>
<dbReference type="GO" id="GO:0046872">
    <property type="term" value="F:metal ion binding"/>
    <property type="evidence" value="ECO:0007669"/>
    <property type="project" value="UniProtKB-KW"/>
</dbReference>
<gene>
    <name evidence="13" type="ORF">EWF95_03580</name>
</gene>
<dbReference type="InterPro" id="IPR036150">
    <property type="entry name" value="Cyt_b/b6_C_sf"/>
</dbReference>
<evidence type="ECO:0000256" key="5">
    <source>
        <dbReference type="ARBA" id="ARBA00022723"/>
    </source>
</evidence>
<proteinExistence type="predicted"/>
<evidence type="ECO:0000313" key="14">
    <source>
        <dbReference type="Proteomes" id="UP000315385"/>
    </source>
</evidence>
<evidence type="ECO:0000256" key="8">
    <source>
        <dbReference type="ARBA" id="ARBA00023004"/>
    </source>
</evidence>
<accession>A0A544QRG4</accession>
<name>A0A544QRG4_9EURY</name>
<keyword evidence="9 11" id="KW-0472">Membrane</keyword>
<keyword evidence="7 11" id="KW-1133">Transmembrane helix</keyword>
<dbReference type="InterPro" id="IPR005798">
    <property type="entry name" value="Cyt_b/b6_C"/>
</dbReference>
<keyword evidence="3" id="KW-0349">Heme</keyword>
<dbReference type="EMBL" id="SESI01000001">
    <property type="protein sequence ID" value="TQQ82034.1"/>
    <property type="molecule type" value="Genomic_DNA"/>
</dbReference>
<dbReference type="GO" id="GO:0016020">
    <property type="term" value="C:membrane"/>
    <property type="evidence" value="ECO:0007669"/>
    <property type="project" value="UniProtKB-SubCell"/>
</dbReference>
<dbReference type="PROSITE" id="PS51003">
    <property type="entry name" value="CYTB_CTER"/>
    <property type="match status" value="1"/>
</dbReference>
<evidence type="ECO:0000256" key="1">
    <source>
        <dbReference type="ARBA" id="ARBA00004141"/>
    </source>
</evidence>
<feature type="compositionally biased region" description="Basic and acidic residues" evidence="10">
    <location>
        <begin position="1"/>
        <end position="12"/>
    </location>
</feature>
<dbReference type="InterPro" id="IPR027387">
    <property type="entry name" value="Cytb/b6-like_sf"/>
</dbReference>
<evidence type="ECO:0000256" key="11">
    <source>
        <dbReference type="SAM" id="Phobius"/>
    </source>
</evidence>
<evidence type="ECO:0000256" key="6">
    <source>
        <dbReference type="ARBA" id="ARBA00022982"/>
    </source>
</evidence>
<keyword evidence="14" id="KW-1185">Reference proteome</keyword>
<evidence type="ECO:0000256" key="3">
    <source>
        <dbReference type="ARBA" id="ARBA00022617"/>
    </source>
</evidence>
<dbReference type="OrthoDB" id="146052at2157"/>
<evidence type="ECO:0000256" key="10">
    <source>
        <dbReference type="SAM" id="MobiDB-lite"/>
    </source>
</evidence>
<dbReference type="Pfam" id="PF00032">
    <property type="entry name" value="Cytochrom_B_C"/>
    <property type="match status" value="1"/>
</dbReference>
<dbReference type="Proteomes" id="UP000315385">
    <property type="component" value="Unassembled WGS sequence"/>
</dbReference>
<keyword evidence="5" id="KW-0479">Metal-binding</keyword>
<evidence type="ECO:0000256" key="7">
    <source>
        <dbReference type="ARBA" id="ARBA00022989"/>
    </source>
</evidence>